<keyword evidence="2" id="KW-0812">Transmembrane</keyword>
<accession>A0A5M3ML42</accession>
<dbReference type="AlphaFoldDB" id="A0A5M3ML42"/>
<feature type="transmembrane region" description="Helical" evidence="2">
    <location>
        <begin position="23"/>
        <end position="48"/>
    </location>
</feature>
<dbReference type="OrthoDB" id="2971182at2759"/>
<dbReference type="KEGG" id="cput:CONPUDRAFT_154931"/>
<dbReference type="RefSeq" id="XP_007769926.1">
    <property type="nucleotide sequence ID" value="XM_007771736.1"/>
</dbReference>
<comment type="caution">
    <text evidence="3">The sequence shown here is derived from an EMBL/GenBank/DDBJ whole genome shotgun (WGS) entry which is preliminary data.</text>
</comment>
<feature type="region of interest" description="Disordered" evidence="1">
    <location>
        <begin position="263"/>
        <end position="282"/>
    </location>
</feature>
<feature type="transmembrane region" description="Helical" evidence="2">
    <location>
        <begin position="106"/>
        <end position="123"/>
    </location>
</feature>
<dbReference type="EMBL" id="JH711580">
    <property type="protein sequence ID" value="EIW79534.1"/>
    <property type="molecule type" value="Genomic_DNA"/>
</dbReference>
<dbReference type="Proteomes" id="UP000053558">
    <property type="component" value="Unassembled WGS sequence"/>
</dbReference>
<organism evidence="3 4">
    <name type="scientific">Coniophora puteana (strain RWD-64-598)</name>
    <name type="common">Brown rot fungus</name>
    <dbReference type="NCBI Taxonomy" id="741705"/>
    <lineage>
        <taxon>Eukaryota</taxon>
        <taxon>Fungi</taxon>
        <taxon>Dikarya</taxon>
        <taxon>Basidiomycota</taxon>
        <taxon>Agaricomycotina</taxon>
        <taxon>Agaricomycetes</taxon>
        <taxon>Agaricomycetidae</taxon>
        <taxon>Boletales</taxon>
        <taxon>Coniophorineae</taxon>
        <taxon>Coniophoraceae</taxon>
        <taxon>Coniophora</taxon>
    </lineage>
</organism>
<sequence length="282" mass="30744">MNSTDSLPSLLPALPQINLTPTLGLAFVGVVLASILYGFTALQTVFYYRTYPNDRLSLKFLVGVLWSLNTTSLAFKASGLYTWLVLDYAQLLLLADVPWGIYNEPAIVAVIALAISGISYLDIEKDLVALGDTARKWDYILESATVHSSKVVWELAPFAISMYTVWRMNKEKSTLNFGGNLGWTMIVALSLESSFNLVVAAALCYLLRQGATGFKSLNARQSIREPSSELIYELTAPSNGRSSSRIVGVSSIQGQTDYGLRSQKSTVAQRASDDMGGYPTAV</sequence>
<feature type="transmembrane region" description="Helical" evidence="2">
    <location>
        <begin position="60"/>
        <end position="86"/>
    </location>
</feature>
<dbReference type="GeneID" id="19203355"/>
<proteinExistence type="predicted"/>
<keyword evidence="4" id="KW-1185">Reference proteome</keyword>
<evidence type="ECO:0000313" key="3">
    <source>
        <dbReference type="EMBL" id="EIW79534.1"/>
    </source>
</evidence>
<reference evidence="4" key="1">
    <citation type="journal article" date="2012" name="Science">
        <title>The Paleozoic origin of enzymatic lignin decomposition reconstructed from 31 fungal genomes.</title>
        <authorList>
            <person name="Floudas D."/>
            <person name="Binder M."/>
            <person name="Riley R."/>
            <person name="Barry K."/>
            <person name="Blanchette R.A."/>
            <person name="Henrissat B."/>
            <person name="Martinez A.T."/>
            <person name="Otillar R."/>
            <person name="Spatafora J.W."/>
            <person name="Yadav J.S."/>
            <person name="Aerts A."/>
            <person name="Benoit I."/>
            <person name="Boyd A."/>
            <person name="Carlson A."/>
            <person name="Copeland A."/>
            <person name="Coutinho P.M."/>
            <person name="de Vries R.P."/>
            <person name="Ferreira P."/>
            <person name="Findley K."/>
            <person name="Foster B."/>
            <person name="Gaskell J."/>
            <person name="Glotzer D."/>
            <person name="Gorecki P."/>
            <person name="Heitman J."/>
            <person name="Hesse C."/>
            <person name="Hori C."/>
            <person name="Igarashi K."/>
            <person name="Jurgens J.A."/>
            <person name="Kallen N."/>
            <person name="Kersten P."/>
            <person name="Kohler A."/>
            <person name="Kuees U."/>
            <person name="Kumar T.K.A."/>
            <person name="Kuo A."/>
            <person name="LaButti K."/>
            <person name="Larrondo L.F."/>
            <person name="Lindquist E."/>
            <person name="Ling A."/>
            <person name="Lombard V."/>
            <person name="Lucas S."/>
            <person name="Lundell T."/>
            <person name="Martin R."/>
            <person name="McLaughlin D.J."/>
            <person name="Morgenstern I."/>
            <person name="Morin E."/>
            <person name="Murat C."/>
            <person name="Nagy L.G."/>
            <person name="Nolan M."/>
            <person name="Ohm R.A."/>
            <person name="Patyshakuliyeva A."/>
            <person name="Rokas A."/>
            <person name="Ruiz-Duenas F.J."/>
            <person name="Sabat G."/>
            <person name="Salamov A."/>
            <person name="Samejima M."/>
            <person name="Schmutz J."/>
            <person name="Slot J.C."/>
            <person name="St John F."/>
            <person name="Stenlid J."/>
            <person name="Sun H."/>
            <person name="Sun S."/>
            <person name="Syed K."/>
            <person name="Tsang A."/>
            <person name="Wiebenga A."/>
            <person name="Young D."/>
            <person name="Pisabarro A."/>
            <person name="Eastwood D.C."/>
            <person name="Martin F."/>
            <person name="Cullen D."/>
            <person name="Grigoriev I.V."/>
            <person name="Hibbett D.S."/>
        </authorList>
    </citation>
    <scope>NUCLEOTIDE SEQUENCE [LARGE SCALE GENOMIC DNA]</scope>
    <source>
        <strain evidence="4">RWD-64-598 SS2</strain>
    </source>
</reference>
<evidence type="ECO:0000256" key="2">
    <source>
        <dbReference type="SAM" id="Phobius"/>
    </source>
</evidence>
<name>A0A5M3ML42_CONPW</name>
<keyword evidence="2" id="KW-0472">Membrane</keyword>
<keyword evidence="2" id="KW-1133">Transmembrane helix</keyword>
<evidence type="ECO:0000256" key="1">
    <source>
        <dbReference type="SAM" id="MobiDB-lite"/>
    </source>
</evidence>
<evidence type="ECO:0000313" key="4">
    <source>
        <dbReference type="Proteomes" id="UP000053558"/>
    </source>
</evidence>
<gene>
    <name evidence="3" type="ORF">CONPUDRAFT_154931</name>
</gene>
<protein>
    <submittedName>
        <fullName evidence="3">Uncharacterized protein</fullName>
    </submittedName>
</protein>